<reference evidence="1 2" key="1">
    <citation type="journal article" date="2019" name="Nat. Ecol. Evol.">
        <title>Megaphylogeny resolves global patterns of mushroom evolution.</title>
        <authorList>
            <person name="Varga T."/>
            <person name="Krizsan K."/>
            <person name="Foldi C."/>
            <person name="Dima B."/>
            <person name="Sanchez-Garcia M."/>
            <person name="Sanchez-Ramirez S."/>
            <person name="Szollosi G.J."/>
            <person name="Szarkandi J.G."/>
            <person name="Papp V."/>
            <person name="Albert L."/>
            <person name="Andreopoulos W."/>
            <person name="Angelini C."/>
            <person name="Antonin V."/>
            <person name="Barry K.W."/>
            <person name="Bougher N.L."/>
            <person name="Buchanan P."/>
            <person name="Buyck B."/>
            <person name="Bense V."/>
            <person name="Catcheside P."/>
            <person name="Chovatia M."/>
            <person name="Cooper J."/>
            <person name="Damon W."/>
            <person name="Desjardin D."/>
            <person name="Finy P."/>
            <person name="Geml J."/>
            <person name="Haridas S."/>
            <person name="Hughes K."/>
            <person name="Justo A."/>
            <person name="Karasinski D."/>
            <person name="Kautmanova I."/>
            <person name="Kiss B."/>
            <person name="Kocsube S."/>
            <person name="Kotiranta H."/>
            <person name="LaButti K.M."/>
            <person name="Lechner B.E."/>
            <person name="Liimatainen K."/>
            <person name="Lipzen A."/>
            <person name="Lukacs Z."/>
            <person name="Mihaltcheva S."/>
            <person name="Morgado L.N."/>
            <person name="Niskanen T."/>
            <person name="Noordeloos M.E."/>
            <person name="Ohm R.A."/>
            <person name="Ortiz-Santana B."/>
            <person name="Ovrebo C."/>
            <person name="Racz N."/>
            <person name="Riley R."/>
            <person name="Savchenko A."/>
            <person name="Shiryaev A."/>
            <person name="Soop K."/>
            <person name="Spirin V."/>
            <person name="Szebenyi C."/>
            <person name="Tomsovsky M."/>
            <person name="Tulloss R.E."/>
            <person name="Uehling J."/>
            <person name="Grigoriev I.V."/>
            <person name="Vagvolgyi C."/>
            <person name="Papp T."/>
            <person name="Martin F.M."/>
            <person name="Miettinen O."/>
            <person name="Hibbett D.S."/>
            <person name="Nagy L.G."/>
        </authorList>
    </citation>
    <scope>NUCLEOTIDE SEQUENCE [LARGE SCALE GENOMIC DNA]</scope>
    <source>
        <strain evidence="1 2">NL-1719</strain>
    </source>
</reference>
<sequence length="405" mass="44777">MASHPAGEPNQQLWQVPLHFQPPVTSYSIAIRDETLTRLLSNQRRLSKTTLRRNTDLEGRVAELEVELSVWKQAHSVALEAAEREAKAHNVQVAALNKQISGLDCFRGNQHPLILCVLNGDENIFSPELLMQGHQGGRIAAQTLTKLIAGYLSNEDVQIFGRLSFWITFYVTKVELADRLSSHSLCSPEQFEDFLAGFSQSSPRFLVVDVGYNGDGVDSKIKGRIDSGYLSTFGSLESEQLLGKVVLLQSPSDAESESPLPVIPRLTVERLFMSQPLPYLPRRVSPMAVCPPNLVMSPSRLGGRVIDPSLPLHKQNPPPCNEHYLMTCSKGPGACKYSHDYILTADQLVALASNAKKAPCNWLKNGVQCPYGDRCCWGHVCPNGPKCFHLSKGKCWFKGGGYRIP</sequence>
<protein>
    <submittedName>
        <fullName evidence="1">Uncharacterized protein</fullName>
    </submittedName>
</protein>
<evidence type="ECO:0000313" key="2">
    <source>
        <dbReference type="Proteomes" id="UP000308600"/>
    </source>
</evidence>
<dbReference type="EMBL" id="ML208261">
    <property type="protein sequence ID" value="TFK76052.1"/>
    <property type="molecule type" value="Genomic_DNA"/>
</dbReference>
<accession>A0ACD3BEN1</accession>
<name>A0ACD3BEN1_9AGAR</name>
<evidence type="ECO:0000313" key="1">
    <source>
        <dbReference type="EMBL" id="TFK76052.1"/>
    </source>
</evidence>
<gene>
    <name evidence="1" type="ORF">BDN72DRAFT_867759</name>
</gene>
<keyword evidence="2" id="KW-1185">Reference proteome</keyword>
<dbReference type="Proteomes" id="UP000308600">
    <property type="component" value="Unassembled WGS sequence"/>
</dbReference>
<proteinExistence type="predicted"/>
<organism evidence="1 2">
    <name type="scientific">Pluteus cervinus</name>
    <dbReference type="NCBI Taxonomy" id="181527"/>
    <lineage>
        <taxon>Eukaryota</taxon>
        <taxon>Fungi</taxon>
        <taxon>Dikarya</taxon>
        <taxon>Basidiomycota</taxon>
        <taxon>Agaricomycotina</taxon>
        <taxon>Agaricomycetes</taxon>
        <taxon>Agaricomycetidae</taxon>
        <taxon>Agaricales</taxon>
        <taxon>Pluteineae</taxon>
        <taxon>Pluteaceae</taxon>
        <taxon>Pluteus</taxon>
    </lineage>
</organism>